<dbReference type="EMBL" id="BLLK01000047">
    <property type="protein sequence ID" value="GFH55175.1"/>
    <property type="molecule type" value="Genomic_DNA"/>
</dbReference>
<organism evidence="7 8">
    <name type="scientific">Chaetoceros tenuissimus</name>
    <dbReference type="NCBI Taxonomy" id="426638"/>
    <lineage>
        <taxon>Eukaryota</taxon>
        <taxon>Sar</taxon>
        <taxon>Stramenopiles</taxon>
        <taxon>Ochrophyta</taxon>
        <taxon>Bacillariophyta</taxon>
        <taxon>Coscinodiscophyceae</taxon>
        <taxon>Chaetocerotophycidae</taxon>
        <taxon>Chaetocerotales</taxon>
        <taxon>Chaetocerotaceae</taxon>
        <taxon>Chaetoceros</taxon>
    </lineage>
</organism>
<feature type="region of interest" description="Disordered" evidence="5">
    <location>
        <begin position="1"/>
        <end position="24"/>
    </location>
</feature>
<dbReference type="SUPFAM" id="SSF144232">
    <property type="entry name" value="HIT/MYND zinc finger-like"/>
    <property type="match status" value="1"/>
</dbReference>
<sequence>MASSNTNKNRKGAEGEAEANAEAADGDHGYEVSAYLRYLRNKKPNLTPREKRLLPMYEYAESSNMSEVVLFKDEKSLAEASNTALSWMKAELLYFKDPRMWMFTIYDMICNDEHVLDKVFKGPTLQKWLELKHKRTEAMVKSAITSERIHGVVIEGFFLKSTVSFMMEIMQRINATADKIIIAGSYNRLMQCLTNVATDTKEISRVAGYALCQIMVLSFFHLYDTTTSGAAIVTVLLSGILEQVLRNIDLPWNLEPSRIEDEDIVRDFFRKFCCPTASMHKTFKRGSPLYNALFDILEGRIRPCKENKFVMTSLYSLKRFIDLRCFKPINAHVQNSAVESFRHTCLKCEKVDHSKQMLVCAKCKFVSYCSKECQVEDWKDHKADCRLFQYKENQVERKFTRNFLSKHQNLFAEKVKAASVVTGLETMELIIHLDFRGSGHYIPPSLRDPPLFEIAPAKYFFDQYLKKNVSEKCYC</sequence>
<dbReference type="InterPro" id="IPR002893">
    <property type="entry name" value="Znf_MYND"/>
</dbReference>
<gene>
    <name evidence="7" type="ORF">CTEN210_11651</name>
</gene>
<evidence type="ECO:0000256" key="1">
    <source>
        <dbReference type="ARBA" id="ARBA00022723"/>
    </source>
</evidence>
<dbReference type="GO" id="GO:0008270">
    <property type="term" value="F:zinc ion binding"/>
    <property type="evidence" value="ECO:0007669"/>
    <property type="project" value="UniProtKB-KW"/>
</dbReference>
<dbReference type="Gene3D" id="6.10.140.2220">
    <property type="match status" value="1"/>
</dbReference>
<evidence type="ECO:0000256" key="5">
    <source>
        <dbReference type="SAM" id="MobiDB-lite"/>
    </source>
</evidence>
<keyword evidence="3" id="KW-0862">Zinc</keyword>
<evidence type="ECO:0000313" key="7">
    <source>
        <dbReference type="EMBL" id="GFH55175.1"/>
    </source>
</evidence>
<comment type="caution">
    <text evidence="7">The sequence shown here is derived from an EMBL/GenBank/DDBJ whole genome shotgun (WGS) entry which is preliminary data.</text>
</comment>
<evidence type="ECO:0000256" key="2">
    <source>
        <dbReference type="ARBA" id="ARBA00022771"/>
    </source>
</evidence>
<evidence type="ECO:0000256" key="4">
    <source>
        <dbReference type="PROSITE-ProRule" id="PRU00134"/>
    </source>
</evidence>
<keyword evidence="2 4" id="KW-0863">Zinc-finger</keyword>
<dbReference type="AlphaFoldDB" id="A0AAD3H9B7"/>
<keyword evidence="8" id="KW-1185">Reference proteome</keyword>
<evidence type="ECO:0000259" key="6">
    <source>
        <dbReference type="PROSITE" id="PS50865"/>
    </source>
</evidence>
<feature type="domain" description="MYND-type" evidence="6">
    <location>
        <begin position="345"/>
        <end position="385"/>
    </location>
</feature>
<dbReference type="PROSITE" id="PS50865">
    <property type="entry name" value="ZF_MYND_2"/>
    <property type="match status" value="1"/>
</dbReference>
<proteinExistence type="predicted"/>
<dbReference type="Pfam" id="PF01753">
    <property type="entry name" value="zf-MYND"/>
    <property type="match status" value="1"/>
</dbReference>
<name>A0AAD3H9B7_9STRA</name>
<protein>
    <recommendedName>
        <fullName evidence="6">MYND-type domain-containing protein</fullName>
    </recommendedName>
</protein>
<accession>A0AAD3H9B7</accession>
<keyword evidence="1" id="KW-0479">Metal-binding</keyword>
<evidence type="ECO:0000256" key="3">
    <source>
        <dbReference type="ARBA" id="ARBA00022833"/>
    </source>
</evidence>
<reference evidence="7 8" key="1">
    <citation type="journal article" date="2021" name="Sci. Rep.">
        <title>The genome of the diatom Chaetoceros tenuissimus carries an ancient integrated fragment of an extant virus.</title>
        <authorList>
            <person name="Hongo Y."/>
            <person name="Kimura K."/>
            <person name="Takaki Y."/>
            <person name="Yoshida Y."/>
            <person name="Baba S."/>
            <person name="Kobayashi G."/>
            <person name="Nagasaki K."/>
            <person name="Hano T."/>
            <person name="Tomaru Y."/>
        </authorList>
    </citation>
    <scope>NUCLEOTIDE SEQUENCE [LARGE SCALE GENOMIC DNA]</scope>
    <source>
        <strain evidence="7 8">NIES-3715</strain>
    </source>
</reference>
<dbReference type="Proteomes" id="UP001054902">
    <property type="component" value="Unassembled WGS sequence"/>
</dbReference>
<evidence type="ECO:0000313" key="8">
    <source>
        <dbReference type="Proteomes" id="UP001054902"/>
    </source>
</evidence>